<accession>A0A2N7VKJ1</accession>
<dbReference type="EMBL" id="PNYA01000018">
    <property type="protein sequence ID" value="PMS17659.1"/>
    <property type="molecule type" value="Genomic_DNA"/>
</dbReference>
<proteinExistence type="inferred from homology"/>
<feature type="chain" id="PRO_5014724487" evidence="3">
    <location>
        <begin position="27"/>
        <end position="413"/>
    </location>
</feature>
<dbReference type="SUPFAM" id="SSF53850">
    <property type="entry name" value="Periplasmic binding protein-like II"/>
    <property type="match status" value="1"/>
</dbReference>
<comment type="similarity">
    <text evidence="2">Belongs to the bacterial solute-binding protein 1 family.</text>
</comment>
<evidence type="ECO:0000313" key="4">
    <source>
        <dbReference type="EMBL" id="PMS17659.1"/>
    </source>
</evidence>
<protein>
    <submittedName>
        <fullName evidence="4">Sugar ABC transporter substrate-binding protein</fullName>
    </submittedName>
</protein>
<evidence type="ECO:0000256" key="2">
    <source>
        <dbReference type="ARBA" id="ARBA00008520"/>
    </source>
</evidence>
<evidence type="ECO:0000313" key="5">
    <source>
        <dbReference type="Proteomes" id="UP000235616"/>
    </source>
</evidence>
<dbReference type="GO" id="GO:0042597">
    <property type="term" value="C:periplasmic space"/>
    <property type="evidence" value="ECO:0007669"/>
    <property type="project" value="UniProtKB-SubCell"/>
</dbReference>
<dbReference type="InterPro" id="IPR006059">
    <property type="entry name" value="SBP"/>
</dbReference>
<evidence type="ECO:0000256" key="3">
    <source>
        <dbReference type="SAM" id="SignalP"/>
    </source>
</evidence>
<keyword evidence="5" id="KW-1185">Reference proteome</keyword>
<feature type="signal peptide" evidence="3">
    <location>
        <begin position="1"/>
        <end position="26"/>
    </location>
</feature>
<dbReference type="Proteomes" id="UP000235616">
    <property type="component" value="Unassembled WGS sequence"/>
</dbReference>
<keyword evidence="3" id="KW-0732">Signal</keyword>
<name>A0A2N7VKJ1_9BURK</name>
<sequence>MKLPVRMLALACMTCATFAAVSNAQAGTLNVTVSARGNQRSTWQNAFDEFKKANPDVDLKVSYVGEEAYKVQMSGWLATDPPDVLSWHNGERMAYFAKRGLLADLTPDWQKNGWNQTYASVKSSSTYAGKQYSVPLGTDAYGFFYRKDLFQKAGITSEPTTWAQLLDDCKKLKAAGIAPIAVPARDAWTLAAWFDYLDLRVNGYAFHQQLMAGDVAYTDPRVKRVYETWKTLIDDKYFIDNALSYDVDSTSPLLVNGQAAMLLMGTFFSAGLPPATRSEMGYFRFPIIDASIPVAEDGPVNVLIMPAKAKNKADARRLLAFMGQPEINGELAKGWGQLPSNNRAAEPQDPISKVGFHTLSSTTGGIAQFYDRDMTKEMADEGMKAMQQFYSDPSQLDSILQHLEATRKRIYKK</sequence>
<dbReference type="RefSeq" id="WP_102647081.1">
    <property type="nucleotide sequence ID" value="NZ_PNYA01000018.1"/>
</dbReference>
<comment type="subcellular location">
    <subcellularLocation>
        <location evidence="1">Periplasm</location>
    </subcellularLocation>
</comment>
<gene>
    <name evidence="4" type="ORF">C0Z18_19575</name>
</gene>
<comment type="caution">
    <text evidence="4">The sequence shown here is derived from an EMBL/GenBank/DDBJ whole genome shotgun (WGS) entry which is preliminary data.</text>
</comment>
<organism evidence="4 5">
    <name type="scientific">Trinickia dabaoshanensis</name>
    <dbReference type="NCBI Taxonomy" id="564714"/>
    <lineage>
        <taxon>Bacteria</taxon>
        <taxon>Pseudomonadati</taxon>
        <taxon>Pseudomonadota</taxon>
        <taxon>Betaproteobacteria</taxon>
        <taxon>Burkholderiales</taxon>
        <taxon>Burkholderiaceae</taxon>
        <taxon>Trinickia</taxon>
    </lineage>
</organism>
<dbReference type="Pfam" id="PF01547">
    <property type="entry name" value="SBP_bac_1"/>
    <property type="match status" value="1"/>
</dbReference>
<reference evidence="4 5" key="1">
    <citation type="submission" date="2018-01" db="EMBL/GenBank/DDBJ databases">
        <title>Whole genome analyses suggest that Burkholderia sensu lato contains two further novel genera in the rhizoxinica-symbiotica group Mycetohabitans gen. nov., and Trinickia gen. nov.: implications for the evolution of diazotrophy and nodulation in the Burkholderiaceae.</title>
        <authorList>
            <person name="Estrada-de los Santos P."/>
            <person name="Palmer M."/>
            <person name="Chavez-Ramirez B."/>
            <person name="Beukes C."/>
            <person name="Steenkamp E.T."/>
            <person name="Hirsch A.M."/>
            <person name="Manyaka P."/>
            <person name="Maluk M."/>
            <person name="Lafos M."/>
            <person name="Crook M."/>
            <person name="Gross E."/>
            <person name="Simon M.F."/>
            <person name="Bueno dos Reis Junior F."/>
            <person name="Poole P.S."/>
            <person name="Venter S.N."/>
            <person name="James E.K."/>
        </authorList>
    </citation>
    <scope>NUCLEOTIDE SEQUENCE [LARGE SCALE GENOMIC DNA]</scope>
    <source>
        <strain evidence="4 5">GIMN1.004</strain>
    </source>
</reference>
<dbReference type="AlphaFoldDB" id="A0A2N7VKJ1"/>
<dbReference type="PANTHER" id="PTHR43649">
    <property type="entry name" value="ARABINOSE-BINDING PROTEIN-RELATED"/>
    <property type="match status" value="1"/>
</dbReference>
<evidence type="ECO:0000256" key="1">
    <source>
        <dbReference type="ARBA" id="ARBA00004418"/>
    </source>
</evidence>
<dbReference type="PANTHER" id="PTHR43649:SF12">
    <property type="entry name" value="DIACETYLCHITOBIOSE BINDING PROTEIN DASA"/>
    <property type="match status" value="1"/>
</dbReference>
<dbReference type="InterPro" id="IPR050490">
    <property type="entry name" value="Bact_solute-bd_prot1"/>
</dbReference>
<dbReference type="OrthoDB" id="8663148at2"/>
<dbReference type="Gene3D" id="3.40.190.10">
    <property type="entry name" value="Periplasmic binding protein-like II"/>
    <property type="match status" value="2"/>
</dbReference>